<evidence type="ECO:0000256" key="5">
    <source>
        <dbReference type="ARBA" id="ARBA00023136"/>
    </source>
</evidence>
<dbReference type="Pfam" id="PF02653">
    <property type="entry name" value="BPD_transp_2"/>
    <property type="match status" value="1"/>
</dbReference>
<evidence type="ECO:0000256" key="4">
    <source>
        <dbReference type="ARBA" id="ARBA00022989"/>
    </source>
</evidence>
<evidence type="ECO:0000313" key="7">
    <source>
        <dbReference type="EMBL" id="MBO1901539.1"/>
    </source>
</evidence>
<dbReference type="PANTHER" id="PTHR30482:SF20">
    <property type="entry name" value="HIGH-AFFINITY BRANCHED-CHAIN AMINO ACID TRANSPORT SYSTEM PERMEASE PROTEIN LIVM"/>
    <property type="match status" value="1"/>
</dbReference>
<reference evidence="7" key="1">
    <citation type="submission" date="2021-03" db="EMBL/GenBank/DDBJ databases">
        <title>Leucobacter chromiisoli sp. nov., isolated from chromium-containing soil of chemical plant.</title>
        <authorList>
            <person name="Xu Z."/>
        </authorList>
    </citation>
    <scope>NUCLEOTIDE SEQUENCE</scope>
    <source>
        <strain evidence="7">S27</strain>
    </source>
</reference>
<feature type="transmembrane region" description="Helical" evidence="6">
    <location>
        <begin position="234"/>
        <end position="254"/>
    </location>
</feature>
<comment type="subcellular location">
    <subcellularLocation>
        <location evidence="1">Cell membrane</location>
        <topology evidence="1">Multi-pass membrane protein</topology>
    </subcellularLocation>
</comment>
<feature type="transmembrane region" description="Helical" evidence="6">
    <location>
        <begin position="55"/>
        <end position="73"/>
    </location>
</feature>
<dbReference type="GO" id="GO:0005886">
    <property type="term" value="C:plasma membrane"/>
    <property type="evidence" value="ECO:0007669"/>
    <property type="project" value="UniProtKB-SubCell"/>
</dbReference>
<evidence type="ECO:0000256" key="2">
    <source>
        <dbReference type="ARBA" id="ARBA00022475"/>
    </source>
</evidence>
<evidence type="ECO:0000256" key="1">
    <source>
        <dbReference type="ARBA" id="ARBA00004651"/>
    </source>
</evidence>
<evidence type="ECO:0000256" key="6">
    <source>
        <dbReference type="SAM" id="Phobius"/>
    </source>
</evidence>
<dbReference type="CDD" id="cd06581">
    <property type="entry name" value="TM_PBP1_LivM_like"/>
    <property type="match status" value="1"/>
</dbReference>
<keyword evidence="8" id="KW-1185">Reference proteome</keyword>
<evidence type="ECO:0000256" key="3">
    <source>
        <dbReference type="ARBA" id="ARBA00022692"/>
    </source>
</evidence>
<accession>A0A939S5P3</accession>
<organism evidence="7 8">
    <name type="scientific">Leucobacter weissii</name>
    <dbReference type="NCBI Taxonomy" id="1983706"/>
    <lineage>
        <taxon>Bacteria</taxon>
        <taxon>Bacillati</taxon>
        <taxon>Actinomycetota</taxon>
        <taxon>Actinomycetes</taxon>
        <taxon>Micrococcales</taxon>
        <taxon>Microbacteriaceae</taxon>
        <taxon>Leucobacter</taxon>
    </lineage>
</organism>
<dbReference type="RefSeq" id="WP_208097240.1">
    <property type="nucleotide sequence ID" value="NZ_JAGDYM010000006.1"/>
</dbReference>
<comment type="caution">
    <text evidence="7">The sequence shown here is derived from an EMBL/GenBank/DDBJ whole genome shotgun (WGS) entry which is preliminary data.</text>
</comment>
<evidence type="ECO:0000313" key="8">
    <source>
        <dbReference type="Proteomes" id="UP000664382"/>
    </source>
</evidence>
<keyword evidence="2" id="KW-1003">Cell membrane</keyword>
<sequence>MTDTTVRARAGTREGLGAPAASPSKRSTSIGRWAPVVVIVLAILIPFVFDDYTNYLLSLVLSTGIAVLSLNLLTGYTGLISIGHGALMGIGGYATASMFVNLGLPWPIGIVAGTLLCGIVGFILGLPSLRLSGLFLALVTLGFAIVFPAILKRGGEATGGISGIPLVTPSAPAWTGLTSPQWYYLVSLVLFVLVALGMRGVVRGRIGRALDAVHRDELMAAAVGISPGRLKLKIFVLSSMLAGFAGGIHQVIIGPALPDAYVVTFSISLLTAAVVGGVRSITGALIGAAFIVLVPDIASQLGDRGVQLIYAVALMVVIYLFPVGVYGAVVAIVRRIGIALRRRRQAEAGKPQPSSD</sequence>
<dbReference type="GO" id="GO:0015658">
    <property type="term" value="F:branched-chain amino acid transmembrane transporter activity"/>
    <property type="evidence" value="ECO:0007669"/>
    <property type="project" value="InterPro"/>
</dbReference>
<feature type="transmembrane region" description="Helical" evidence="6">
    <location>
        <begin position="30"/>
        <end position="49"/>
    </location>
</feature>
<keyword evidence="5 6" id="KW-0472">Membrane</keyword>
<dbReference type="InterPro" id="IPR001851">
    <property type="entry name" value="ABC_transp_permease"/>
</dbReference>
<protein>
    <submittedName>
        <fullName evidence="7">Branched-chain amino acid ABC transporter permease</fullName>
    </submittedName>
</protein>
<feature type="transmembrane region" description="Helical" evidence="6">
    <location>
        <begin position="80"/>
        <end position="100"/>
    </location>
</feature>
<keyword evidence="4 6" id="KW-1133">Transmembrane helix</keyword>
<feature type="transmembrane region" description="Helical" evidence="6">
    <location>
        <begin position="308"/>
        <end position="333"/>
    </location>
</feature>
<dbReference type="EMBL" id="JAGDYM010000006">
    <property type="protein sequence ID" value="MBO1901539.1"/>
    <property type="molecule type" value="Genomic_DNA"/>
</dbReference>
<feature type="transmembrane region" description="Helical" evidence="6">
    <location>
        <begin position="106"/>
        <end position="126"/>
    </location>
</feature>
<name>A0A939S5P3_9MICO</name>
<dbReference type="AlphaFoldDB" id="A0A939S5P3"/>
<feature type="transmembrane region" description="Helical" evidence="6">
    <location>
        <begin position="133"/>
        <end position="151"/>
    </location>
</feature>
<proteinExistence type="predicted"/>
<dbReference type="PANTHER" id="PTHR30482">
    <property type="entry name" value="HIGH-AFFINITY BRANCHED-CHAIN AMINO ACID TRANSPORT SYSTEM PERMEASE"/>
    <property type="match status" value="1"/>
</dbReference>
<gene>
    <name evidence="7" type="ORF">J4H92_06195</name>
</gene>
<feature type="transmembrane region" description="Helical" evidence="6">
    <location>
        <begin position="182"/>
        <end position="202"/>
    </location>
</feature>
<keyword evidence="3 6" id="KW-0812">Transmembrane</keyword>
<dbReference type="InterPro" id="IPR043428">
    <property type="entry name" value="LivM-like"/>
</dbReference>
<dbReference type="Proteomes" id="UP000664382">
    <property type="component" value="Unassembled WGS sequence"/>
</dbReference>